<proteinExistence type="predicted"/>
<dbReference type="Proteomes" id="UP001221142">
    <property type="component" value="Unassembled WGS sequence"/>
</dbReference>
<accession>A0AAD7BI92</accession>
<sequence length="348" mass="36933">MSQYAGDSPRLSPFILGISALAVSPRSFLTTRHTSGCVIPLLLSQELAARLGYNLAASIAGGGVCRPSLVGCTLLLRTRLPCVKAVLVAGLMGGRYASPPPPFVPARRPPQHYLPGKLSILGITPFIICTRTSILNHQFILHDGRLRGPARMTTFFCNLKHVGQSAVSAAPASSLPASTLISHIPASPSHSPGSSYQSPTRRSSAGGRLSLDGDSSSSGIHAAKRSSAHRLAADVEHDSKAWRDYVSNHHLHIFVLCDTSVAFGSSLKWVRRLVGVPRSFSPGPMPLGAADVALGLDPIVFGVDSSSDSFSRRLVRLACGIFSQLHLLQCPPLPARLWLPPSVFYSAA</sequence>
<reference evidence="2" key="1">
    <citation type="submission" date="2023-03" db="EMBL/GenBank/DDBJ databases">
        <title>Massive genome expansion in bonnet fungi (Mycena s.s.) driven by repeated elements and novel gene families across ecological guilds.</title>
        <authorList>
            <consortium name="Lawrence Berkeley National Laboratory"/>
            <person name="Harder C.B."/>
            <person name="Miyauchi S."/>
            <person name="Viragh M."/>
            <person name="Kuo A."/>
            <person name="Thoen E."/>
            <person name="Andreopoulos B."/>
            <person name="Lu D."/>
            <person name="Skrede I."/>
            <person name="Drula E."/>
            <person name="Henrissat B."/>
            <person name="Morin E."/>
            <person name="Kohler A."/>
            <person name="Barry K."/>
            <person name="LaButti K."/>
            <person name="Morin E."/>
            <person name="Salamov A."/>
            <person name="Lipzen A."/>
            <person name="Mereny Z."/>
            <person name="Hegedus B."/>
            <person name="Baldrian P."/>
            <person name="Stursova M."/>
            <person name="Weitz H."/>
            <person name="Taylor A."/>
            <person name="Grigoriev I.V."/>
            <person name="Nagy L.G."/>
            <person name="Martin F."/>
            <person name="Kauserud H."/>
        </authorList>
    </citation>
    <scope>NUCLEOTIDE SEQUENCE</scope>
    <source>
        <strain evidence="2">9284</strain>
    </source>
</reference>
<protein>
    <submittedName>
        <fullName evidence="2">Uncharacterized protein</fullName>
    </submittedName>
</protein>
<feature type="region of interest" description="Disordered" evidence="1">
    <location>
        <begin position="186"/>
        <end position="220"/>
    </location>
</feature>
<evidence type="ECO:0000313" key="3">
    <source>
        <dbReference type="Proteomes" id="UP001221142"/>
    </source>
</evidence>
<name>A0AAD7BI92_9AGAR</name>
<organism evidence="2 3">
    <name type="scientific">Roridomyces roridus</name>
    <dbReference type="NCBI Taxonomy" id="1738132"/>
    <lineage>
        <taxon>Eukaryota</taxon>
        <taxon>Fungi</taxon>
        <taxon>Dikarya</taxon>
        <taxon>Basidiomycota</taxon>
        <taxon>Agaricomycotina</taxon>
        <taxon>Agaricomycetes</taxon>
        <taxon>Agaricomycetidae</taxon>
        <taxon>Agaricales</taxon>
        <taxon>Marasmiineae</taxon>
        <taxon>Mycenaceae</taxon>
        <taxon>Roridomyces</taxon>
    </lineage>
</organism>
<gene>
    <name evidence="2" type="ORF">FB45DRAFT_870260</name>
</gene>
<dbReference type="AlphaFoldDB" id="A0AAD7BI92"/>
<feature type="compositionally biased region" description="Low complexity" evidence="1">
    <location>
        <begin position="186"/>
        <end position="219"/>
    </location>
</feature>
<dbReference type="EMBL" id="JARKIF010000015">
    <property type="protein sequence ID" value="KAJ7622021.1"/>
    <property type="molecule type" value="Genomic_DNA"/>
</dbReference>
<evidence type="ECO:0000256" key="1">
    <source>
        <dbReference type="SAM" id="MobiDB-lite"/>
    </source>
</evidence>
<comment type="caution">
    <text evidence="2">The sequence shown here is derived from an EMBL/GenBank/DDBJ whole genome shotgun (WGS) entry which is preliminary data.</text>
</comment>
<keyword evidence="3" id="KW-1185">Reference proteome</keyword>
<evidence type="ECO:0000313" key="2">
    <source>
        <dbReference type="EMBL" id="KAJ7622021.1"/>
    </source>
</evidence>